<dbReference type="GO" id="GO:0005524">
    <property type="term" value="F:ATP binding"/>
    <property type="evidence" value="ECO:0007669"/>
    <property type="project" value="UniProtKB-KW"/>
</dbReference>
<dbReference type="AlphaFoldDB" id="A0A1J5JZF0"/>
<evidence type="ECO:0000256" key="4">
    <source>
        <dbReference type="ARBA" id="ARBA00022737"/>
    </source>
</evidence>
<evidence type="ECO:0000256" key="8">
    <source>
        <dbReference type="ARBA" id="ARBA00023136"/>
    </source>
</evidence>
<dbReference type="InterPro" id="IPR017871">
    <property type="entry name" value="ABC_transporter-like_CS"/>
</dbReference>
<comment type="caution">
    <text evidence="10">The sequence shown here is derived from an EMBL/GenBank/DDBJ whole genome shotgun (WGS) entry which is preliminary data.</text>
</comment>
<dbReference type="CDD" id="cd03215">
    <property type="entry name" value="ABC_Carb_Monos_II"/>
    <property type="match status" value="1"/>
</dbReference>
<keyword evidence="1" id="KW-0813">Transport</keyword>
<sequence>MEKVLELKNIVKRYGQVPVLKGVDFDLYAGEVHAIVGQNGAGKSTLMKILAGVITDYEGTEVLKGKPVRFRSAGEAQAHGIGMVHQELSVILKLSVAENLFIGTPGGKKTFVNWWEMENKARQLLKDFGLERINVKRPLGSYLLGIQQMIEIIRTIHSGAKIIIMDEPTSALSPPEVKRLFELISRLKQAGTSIIFISHFLDDVLDIADRITVLRDGRKITTLENKEINKAELIRLMLGSSEGINENTEIELSASEKEPILEIKDLSCRRLFRDVAFSVGKGEVVGLFGYMGAGHMELPRVLFGLEVPEKGRVILQGKEVKIKSPGHARSLGLAYAPESRKKALCLTKPIYANITLPFLATIGRFVNNRTRELEISRQLIERTSLRPPKPLLNVGNLSGGNQQKVSVSRWLPTHPIVFILSEPTRGMDIGAKEEIINLVRDLKAQGMGIIVASSEPETIFALADRILVFSKGKIVHEFKQGKVNKELLFQYA</sequence>
<keyword evidence="7" id="KW-1278">Translocase</keyword>
<keyword evidence="6 10" id="KW-0067">ATP-binding</keyword>
<dbReference type="Gene3D" id="3.40.50.300">
    <property type="entry name" value="P-loop containing nucleotide triphosphate hydrolases"/>
    <property type="match status" value="2"/>
</dbReference>
<keyword evidence="4" id="KW-0677">Repeat</keyword>
<proteinExistence type="predicted"/>
<dbReference type="PANTHER" id="PTHR43790">
    <property type="entry name" value="CARBOHYDRATE TRANSPORT ATP-BINDING PROTEIN MG119-RELATED"/>
    <property type="match status" value="1"/>
</dbReference>
<evidence type="ECO:0000256" key="6">
    <source>
        <dbReference type="ARBA" id="ARBA00022840"/>
    </source>
</evidence>
<dbReference type="CDD" id="cd03216">
    <property type="entry name" value="ABC_Carb_Monos_I"/>
    <property type="match status" value="1"/>
</dbReference>
<dbReference type="InterPro" id="IPR003593">
    <property type="entry name" value="AAA+_ATPase"/>
</dbReference>
<feature type="domain" description="ABC transporter" evidence="9">
    <location>
        <begin position="5"/>
        <end position="241"/>
    </location>
</feature>
<evidence type="ECO:0000256" key="2">
    <source>
        <dbReference type="ARBA" id="ARBA00022475"/>
    </source>
</evidence>
<dbReference type="SUPFAM" id="SSF52540">
    <property type="entry name" value="P-loop containing nucleoside triphosphate hydrolases"/>
    <property type="match status" value="2"/>
</dbReference>
<evidence type="ECO:0000256" key="1">
    <source>
        <dbReference type="ARBA" id="ARBA00022448"/>
    </source>
</evidence>
<keyword evidence="3" id="KW-0762">Sugar transport</keyword>
<keyword evidence="5" id="KW-0547">Nucleotide-binding</keyword>
<dbReference type="PANTHER" id="PTHR43790:SF3">
    <property type="entry name" value="D-ALLOSE IMPORT ATP-BINDING PROTEIN ALSA-RELATED"/>
    <property type="match status" value="1"/>
</dbReference>
<dbReference type="PROSITE" id="PS00211">
    <property type="entry name" value="ABC_TRANSPORTER_1"/>
    <property type="match status" value="1"/>
</dbReference>
<evidence type="ECO:0000256" key="5">
    <source>
        <dbReference type="ARBA" id="ARBA00022741"/>
    </source>
</evidence>
<evidence type="ECO:0000256" key="3">
    <source>
        <dbReference type="ARBA" id="ARBA00022597"/>
    </source>
</evidence>
<evidence type="ECO:0000313" key="10">
    <source>
        <dbReference type="EMBL" id="OIQ09903.1"/>
    </source>
</evidence>
<dbReference type="EMBL" id="MIHH01000002">
    <property type="protein sequence ID" value="OIQ09903.1"/>
    <property type="molecule type" value="Genomic_DNA"/>
</dbReference>
<keyword evidence="8" id="KW-0472">Membrane</keyword>
<keyword evidence="2" id="KW-1003">Cell membrane</keyword>
<dbReference type="PROSITE" id="PS50893">
    <property type="entry name" value="ABC_TRANSPORTER_2"/>
    <property type="match status" value="2"/>
</dbReference>
<dbReference type="Proteomes" id="UP000182743">
    <property type="component" value="Unassembled WGS sequence"/>
</dbReference>
<feature type="domain" description="ABC transporter" evidence="9">
    <location>
        <begin position="255"/>
        <end position="491"/>
    </location>
</feature>
<evidence type="ECO:0000313" key="11">
    <source>
        <dbReference type="Proteomes" id="UP000182743"/>
    </source>
</evidence>
<dbReference type="Pfam" id="PF00005">
    <property type="entry name" value="ABC_tran"/>
    <property type="match status" value="2"/>
</dbReference>
<dbReference type="InterPro" id="IPR050107">
    <property type="entry name" value="ABC_carbohydrate_import_ATPase"/>
</dbReference>
<keyword evidence="10" id="KW-0378">Hydrolase</keyword>
<evidence type="ECO:0000259" key="9">
    <source>
        <dbReference type="PROSITE" id="PS50893"/>
    </source>
</evidence>
<dbReference type="InterPro" id="IPR003439">
    <property type="entry name" value="ABC_transporter-like_ATP-bd"/>
</dbReference>
<reference evidence="10 11" key="1">
    <citation type="submission" date="2016-08" db="EMBL/GenBank/DDBJ databases">
        <title>Genome-based comparison of Moorella thermoacetic strains.</title>
        <authorList>
            <person name="Poehlein A."/>
            <person name="Bengelsdorf F.R."/>
            <person name="Esser C."/>
            <person name="Duerre P."/>
            <person name="Daniel R."/>
        </authorList>
    </citation>
    <scope>NUCLEOTIDE SEQUENCE [LARGE SCALE GENOMIC DNA]</scope>
    <source>
        <strain evidence="10 11">DSM 11768</strain>
    </source>
</reference>
<dbReference type="EC" id="3.6.3.17" evidence="10"/>
<name>A0A1J5JZF0_NEOTH</name>
<accession>A0A1J5JZF0</accession>
<dbReference type="RefSeq" id="WP_071520526.1">
    <property type="nucleotide sequence ID" value="NZ_MIHH01000002.1"/>
</dbReference>
<gene>
    <name evidence="10" type="primary">rbsA_1</name>
    <name evidence="10" type="ORF">MOOR_07450</name>
</gene>
<evidence type="ECO:0000256" key="7">
    <source>
        <dbReference type="ARBA" id="ARBA00022967"/>
    </source>
</evidence>
<dbReference type="GO" id="GO:0016887">
    <property type="term" value="F:ATP hydrolysis activity"/>
    <property type="evidence" value="ECO:0007669"/>
    <property type="project" value="InterPro"/>
</dbReference>
<dbReference type="SMART" id="SM00382">
    <property type="entry name" value="AAA"/>
    <property type="match status" value="1"/>
</dbReference>
<organism evidence="10 11">
    <name type="scientific">Neomoorella thermoacetica</name>
    <name type="common">Clostridium thermoaceticum</name>
    <dbReference type="NCBI Taxonomy" id="1525"/>
    <lineage>
        <taxon>Bacteria</taxon>
        <taxon>Bacillati</taxon>
        <taxon>Bacillota</taxon>
        <taxon>Clostridia</taxon>
        <taxon>Neomoorellales</taxon>
        <taxon>Neomoorellaceae</taxon>
        <taxon>Neomoorella</taxon>
    </lineage>
</organism>
<protein>
    <submittedName>
        <fullName evidence="10">Ribose import ATP-binding protein RbsA</fullName>
        <ecNumber evidence="10">3.6.3.17</ecNumber>
    </submittedName>
</protein>
<dbReference type="InterPro" id="IPR027417">
    <property type="entry name" value="P-loop_NTPase"/>
</dbReference>